<dbReference type="EMBL" id="JAVFKD010000002">
    <property type="protein sequence ID" value="KAK5997607.1"/>
    <property type="molecule type" value="Genomic_DNA"/>
</dbReference>
<dbReference type="InterPro" id="IPR045469">
    <property type="entry name" value="Nis1"/>
</dbReference>
<proteinExistence type="predicted"/>
<accession>A0ABR0T0F2</accession>
<organism evidence="1 2">
    <name type="scientific">Cladobotryum mycophilum</name>
    <dbReference type="NCBI Taxonomy" id="491253"/>
    <lineage>
        <taxon>Eukaryota</taxon>
        <taxon>Fungi</taxon>
        <taxon>Dikarya</taxon>
        <taxon>Ascomycota</taxon>
        <taxon>Pezizomycotina</taxon>
        <taxon>Sordariomycetes</taxon>
        <taxon>Hypocreomycetidae</taxon>
        <taxon>Hypocreales</taxon>
        <taxon>Hypocreaceae</taxon>
        <taxon>Cladobotryum</taxon>
    </lineage>
</organism>
<protein>
    <submittedName>
        <fullName evidence="1">Necrosis-inducing secreted protein 1</fullName>
    </submittedName>
</protein>
<comment type="caution">
    <text evidence="1">The sequence shown here is derived from an EMBL/GenBank/DDBJ whole genome shotgun (WGS) entry which is preliminary data.</text>
</comment>
<dbReference type="Proteomes" id="UP001338125">
    <property type="component" value="Unassembled WGS sequence"/>
</dbReference>
<keyword evidence="2" id="KW-1185">Reference proteome</keyword>
<evidence type="ECO:0000313" key="1">
    <source>
        <dbReference type="EMBL" id="KAK5997607.1"/>
    </source>
</evidence>
<sequence length="155" mass="16938">MSQTRPIVTTYNISGIAVSEIIKPGDKFTVRLTTKIASGSVRDTSIAIGWFPQPKGSYYPGSIGMLAESFDLVSRKYSIRQINSIIGKNNQAINMQITTPVAEWNVPGDDVLVTASMFTLIGAMENPILINWAVPVQFGNETSTVYKNGNRILPN</sequence>
<evidence type="ECO:0000313" key="2">
    <source>
        <dbReference type="Proteomes" id="UP001338125"/>
    </source>
</evidence>
<dbReference type="Pfam" id="PF19271">
    <property type="entry name" value="Nis1"/>
    <property type="match status" value="1"/>
</dbReference>
<gene>
    <name evidence="1" type="ORF">PT974_02971</name>
</gene>
<name>A0ABR0T0F2_9HYPO</name>
<reference evidence="1 2" key="1">
    <citation type="submission" date="2024-01" db="EMBL/GenBank/DDBJ databases">
        <title>Complete genome of Cladobotryum mycophilum ATHUM6906.</title>
        <authorList>
            <person name="Christinaki A.C."/>
            <person name="Myridakis A.I."/>
            <person name="Kouvelis V.N."/>
        </authorList>
    </citation>
    <scope>NUCLEOTIDE SEQUENCE [LARGE SCALE GENOMIC DNA]</scope>
    <source>
        <strain evidence="1 2">ATHUM6906</strain>
    </source>
</reference>